<proteinExistence type="predicted"/>
<dbReference type="PROSITE" id="PS51755">
    <property type="entry name" value="OMPR_PHOB"/>
    <property type="match status" value="1"/>
</dbReference>
<dbReference type="PROSITE" id="PS50110">
    <property type="entry name" value="RESPONSE_REGULATORY"/>
    <property type="match status" value="1"/>
</dbReference>
<keyword evidence="11" id="KW-1185">Reference proteome</keyword>
<evidence type="ECO:0000256" key="1">
    <source>
        <dbReference type="ARBA" id="ARBA00022553"/>
    </source>
</evidence>
<dbReference type="InterPro" id="IPR001789">
    <property type="entry name" value="Sig_transdc_resp-reg_receiver"/>
</dbReference>
<keyword evidence="5" id="KW-0804">Transcription</keyword>
<dbReference type="Pfam" id="PF00486">
    <property type="entry name" value="Trans_reg_C"/>
    <property type="match status" value="1"/>
</dbReference>
<evidence type="ECO:0000256" key="5">
    <source>
        <dbReference type="ARBA" id="ARBA00023163"/>
    </source>
</evidence>
<dbReference type="Gene3D" id="3.40.50.2300">
    <property type="match status" value="1"/>
</dbReference>
<dbReference type="SMART" id="SM00448">
    <property type="entry name" value="REC"/>
    <property type="match status" value="1"/>
</dbReference>
<evidence type="ECO:0000313" key="10">
    <source>
        <dbReference type="EMBL" id="QDU60068.1"/>
    </source>
</evidence>
<dbReference type="GO" id="GO:0005829">
    <property type="term" value="C:cytosol"/>
    <property type="evidence" value="ECO:0007669"/>
    <property type="project" value="TreeGrafter"/>
</dbReference>
<evidence type="ECO:0000256" key="3">
    <source>
        <dbReference type="ARBA" id="ARBA00023015"/>
    </source>
</evidence>
<dbReference type="Pfam" id="PF00072">
    <property type="entry name" value="Response_reg"/>
    <property type="match status" value="1"/>
</dbReference>
<evidence type="ECO:0000256" key="4">
    <source>
        <dbReference type="ARBA" id="ARBA00023125"/>
    </source>
</evidence>
<keyword evidence="3" id="KW-0805">Transcription regulation</keyword>
<dbReference type="PANTHER" id="PTHR48111:SF4">
    <property type="entry name" value="DNA-BINDING DUAL TRANSCRIPTIONAL REGULATOR OMPR"/>
    <property type="match status" value="1"/>
</dbReference>
<feature type="modified residue" description="4-aspartylphosphate" evidence="6">
    <location>
        <position position="54"/>
    </location>
</feature>
<dbReference type="InterPro" id="IPR011006">
    <property type="entry name" value="CheY-like_superfamily"/>
</dbReference>
<dbReference type="InterPro" id="IPR036388">
    <property type="entry name" value="WH-like_DNA-bd_sf"/>
</dbReference>
<dbReference type="PANTHER" id="PTHR48111">
    <property type="entry name" value="REGULATOR OF RPOS"/>
    <property type="match status" value="1"/>
</dbReference>
<dbReference type="SUPFAM" id="SSF46894">
    <property type="entry name" value="C-terminal effector domain of the bipartite response regulators"/>
    <property type="match status" value="1"/>
</dbReference>
<dbReference type="GO" id="GO:0000976">
    <property type="term" value="F:transcription cis-regulatory region binding"/>
    <property type="evidence" value="ECO:0007669"/>
    <property type="project" value="TreeGrafter"/>
</dbReference>
<dbReference type="InterPro" id="IPR039420">
    <property type="entry name" value="WalR-like"/>
</dbReference>
<dbReference type="InterPro" id="IPR001867">
    <property type="entry name" value="OmpR/PhoB-type_DNA-bd"/>
</dbReference>
<name>A0A518AZ87_9BACT</name>
<dbReference type="GO" id="GO:0006355">
    <property type="term" value="P:regulation of DNA-templated transcription"/>
    <property type="evidence" value="ECO:0007669"/>
    <property type="project" value="InterPro"/>
</dbReference>
<evidence type="ECO:0000259" key="8">
    <source>
        <dbReference type="PROSITE" id="PS50110"/>
    </source>
</evidence>
<dbReference type="CDD" id="cd00383">
    <property type="entry name" value="trans_reg_C"/>
    <property type="match status" value="1"/>
</dbReference>
<organism evidence="10 11">
    <name type="scientific">Kolteria novifilia</name>
    <dbReference type="NCBI Taxonomy" id="2527975"/>
    <lineage>
        <taxon>Bacteria</taxon>
        <taxon>Pseudomonadati</taxon>
        <taxon>Planctomycetota</taxon>
        <taxon>Planctomycetia</taxon>
        <taxon>Kolteriales</taxon>
        <taxon>Kolteriaceae</taxon>
        <taxon>Kolteria</taxon>
    </lineage>
</organism>
<dbReference type="GO" id="GO:0000156">
    <property type="term" value="F:phosphorelay response regulator activity"/>
    <property type="evidence" value="ECO:0007669"/>
    <property type="project" value="TreeGrafter"/>
</dbReference>
<reference evidence="10 11" key="1">
    <citation type="submission" date="2019-02" db="EMBL/GenBank/DDBJ databases">
        <title>Deep-cultivation of Planctomycetes and their phenomic and genomic characterization uncovers novel biology.</title>
        <authorList>
            <person name="Wiegand S."/>
            <person name="Jogler M."/>
            <person name="Boedeker C."/>
            <person name="Pinto D."/>
            <person name="Vollmers J."/>
            <person name="Rivas-Marin E."/>
            <person name="Kohn T."/>
            <person name="Peeters S.H."/>
            <person name="Heuer A."/>
            <person name="Rast P."/>
            <person name="Oberbeckmann S."/>
            <person name="Bunk B."/>
            <person name="Jeske O."/>
            <person name="Meyerdierks A."/>
            <person name="Storesund J.E."/>
            <person name="Kallscheuer N."/>
            <person name="Luecker S."/>
            <person name="Lage O.M."/>
            <person name="Pohl T."/>
            <person name="Merkel B.J."/>
            <person name="Hornburger P."/>
            <person name="Mueller R.-W."/>
            <person name="Bruemmer F."/>
            <person name="Labrenz M."/>
            <person name="Spormann A.M."/>
            <person name="Op den Camp H."/>
            <person name="Overmann J."/>
            <person name="Amann R."/>
            <person name="Jetten M.S.M."/>
            <person name="Mascher T."/>
            <person name="Medema M.H."/>
            <person name="Devos D.P."/>
            <person name="Kaster A.-K."/>
            <person name="Ovreas L."/>
            <person name="Rohde M."/>
            <person name="Galperin M.Y."/>
            <person name="Jogler C."/>
        </authorList>
    </citation>
    <scope>NUCLEOTIDE SEQUENCE [LARGE SCALE GENOMIC DNA]</scope>
    <source>
        <strain evidence="10 11">Pan216</strain>
    </source>
</reference>
<keyword evidence="4 7" id="KW-0238">DNA-binding</keyword>
<dbReference type="KEGG" id="knv:Pan216_09050"/>
<accession>A0A518AZ87</accession>
<dbReference type="SMART" id="SM00862">
    <property type="entry name" value="Trans_reg_C"/>
    <property type="match status" value="1"/>
</dbReference>
<dbReference type="SUPFAM" id="SSF52172">
    <property type="entry name" value="CheY-like"/>
    <property type="match status" value="1"/>
</dbReference>
<gene>
    <name evidence="10" type="primary">arlR</name>
    <name evidence="10" type="ORF">Pan216_09050</name>
</gene>
<evidence type="ECO:0000313" key="11">
    <source>
        <dbReference type="Proteomes" id="UP000317093"/>
    </source>
</evidence>
<dbReference type="AlphaFoldDB" id="A0A518AZ87"/>
<dbReference type="EMBL" id="CP036279">
    <property type="protein sequence ID" value="QDU60068.1"/>
    <property type="molecule type" value="Genomic_DNA"/>
</dbReference>
<sequence>MGNKSILILGDGTEDVLRLRDGLDKEGFNTLLHRRRFTGPVQISDDEADLILVDLDQSGTMGVNICREIRQKPRLRIAPMMVISGRDDEAEEVLSFRMGADDFVQRPFRTRALVERIRARFRRPELHDPAGDMATSQGIEIDRVSYRVTLDGKELSVTPTEFNIIWHLVCHPGKVFGRNDLLKICVGTDSSTMQRSIDVHIRSLRRKFGQRASLIETVRGVGYRLRGHVFP</sequence>
<feature type="domain" description="Response regulatory" evidence="8">
    <location>
        <begin position="5"/>
        <end position="121"/>
    </location>
</feature>
<dbReference type="InterPro" id="IPR016032">
    <property type="entry name" value="Sig_transdc_resp-reg_C-effctor"/>
</dbReference>
<keyword evidence="1 6" id="KW-0597">Phosphoprotein</keyword>
<evidence type="ECO:0000256" key="7">
    <source>
        <dbReference type="PROSITE-ProRule" id="PRU01091"/>
    </source>
</evidence>
<dbReference type="GO" id="GO:0032993">
    <property type="term" value="C:protein-DNA complex"/>
    <property type="evidence" value="ECO:0007669"/>
    <property type="project" value="TreeGrafter"/>
</dbReference>
<keyword evidence="2" id="KW-0902">Two-component regulatory system</keyword>
<dbReference type="RefSeq" id="WP_145255331.1">
    <property type="nucleotide sequence ID" value="NZ_CP036279.1"/>
</dbReference>
<dbReference type="Proteomes" id="UP000317093">
    <property type="component" value="Chromosome"/>
</dbReference>
<evidence type="ECO:0000256" key="2">
    <source>
        <dbReference type="ARBA" id="ARBA00023012"/>
    </source>
</evidence>
<protein>
    <submittedName>
        <fullName evidence="10">Response regulator ArlR</fullName>
    </submittedName>
</protein>
<dbReference type="OrthoDB" id="272875at2"/>
<feature type="DNA-binding region" description="OmpR/PhoB-type" evidence="7">
    <location>
        <begin position="131"/>
        <end position="227"/>
    </location>
</feature>
<feature type="domain" description="OmpR/PhoB-type" evidence="9">
    <location>
        <begin position="131"/>
        <end position="227"/>
    </location>
</feature>
<dbReference type="Gene3D" id="1.10.10.10">
    <property type="entry name" value="Winged helix-like DNA-binding domain superfamily/Winged helix DNA-binding domain"/>
    <property type="match status" value="1"/>
</dbReference>
<evidence type="ECO:0000256" key="6">
    <source>
        <dbReference type="PROSITE-ProRule" id="PRU00169"/>
    </source>
</evidence>
<evidence type="ECO:0000259" key="9">
    <source>
        <dbReference type="PROSITE" id="PS51755"/>
    </source>
</evidence>